<evidence type="ECO:0000313" key="2">
    <source>
        <dbReference type="EMBL" id="MED4126772.1"/>
    </source>
</evidence>
<dbReference type="Proteomes" id="UP001341820">
    <property type="component" value="Unassembled WGS sequence"/>
</dbReference>
<dbReference type="PANTHER" id="PTHR34351">
    <property type="entry name" value="SLR1927 PROTEIN-RELATED"/>
    <property type="match status" value="1"/>
</dbReference>
<dbReference type="EMBL" id="JAROAS010000002">
    <property type="protein sequence ID" value="MED4126772.1"/>
    <property type="molecule type" value="Genomic_DNA"/>
</dbReference>
<dbReference type="RefSeq" id="WP_328236055.1">
    <property type="nucleotide sequence ID" value="NZ_JAROAS010000002.1"/>
</dbReference>
<feature type="transmembrane region" description="Helical" evidence="1">
    <location>
        <begin position="40"/>
        <end position="63"/>
    </location>
</feature>
<keyword evidence="1" id="KW-0472">Membrane</keyword>
<keyword evidence="1" id="KW-0812">Transmembrane</keyword>
<evidence type="ECO:0000313" key="3">
    <source>
        <dbReference type="Proteomes" id="UP001341820"/>
    </source>
</evidence>
<keyword evidence="3" id="KW-1185">Reference proteome</keyword>
<dbReference type="PANTHER" id="PTHR34351:SF2">
    <property type="entry name" value="DUF58 DOMAIN-CONTAINING PROTEIN"/>
    <property type="match status" value="1"/>
</dbReference>
<organism evidence="2 3">
    <name type="scientific">Shouchella miscanthi</name>
    <dbReference type="NCBI Taxonomy" id="2598861"/>
    <lineage>
        <taxon>Bacteria</taxon>
        <taxon>Bacillati</taxon>
        <taxon>Bacillota</taxon>
        <taxon>Bacilli</taxon>
        <taxon>Bacillales</taxon>
        <taxon>Bacillaceae</taxon>
        <taxon>Shouchella</taxon>
    </lineage>
</organism>
<gene>
    <name evidence="2" type="ORF">P5F74_01350</name>
</gene>
<name>A0ABU6NFG1_9BACI</name>
<keyword evidence="1" id="KW-1133">Transmembrane helix</keyword>
<accession>A0ABU6NFG1</accession>
<reference evidence="2 3" key="1">
    <citation type="submission" date="2023-03" db="EMBL/GenBank/DDBJ databases">
        <title>Bacillus Genome Sequencing.</title>
        <authorList>
            <person name="Dunlap C."/>
        </authorList>
    </citation>
    <scope>NUCLEOTIDE SEQUENCE [LARGE SCALE GENOMIC DNA]</scope>
    <source>
        <strain evidence="2 3">B-4107</strain>
    </source>
</reference>
<evidence type="ECO:0000256" key="1">
    <source>
        <dbReference type="SAM" id="Phobius"/>
    </source>
</evidence>
<sequence length="394" mass="45419">MKASSLSKTSRFLFRWILAIAIFLLSFSFAMFQGGFVSWFLFYGLVVVFLFSSIIPFLSIIGLKLKRTVTESNIEVGEVLTIDVIVEKPVYTPFFYYHLSDTTPETFVSERNHQLFSFSFDKQLMLSYEAKALQRGVYQFNETIVHANDLFGLISVKRTLHSDTEIVISPAFYPITNKKALFAYANKADHFHKGLHDDVLSSIRPYISGDRLSKIDWKRSAGVNGLLTKEFETEEDQHVEIVHVAQEVDALEDPIQYEESIKEAVSIHAAFIQDHVHTTIYVYNQEWIRTFVTFNDWRHSLRLFALINPIPTNDTTLPHLEKDQGICFIVTPRYSEMAIDVIRRNVSHQRRVFIVTTEALSQEAVFEVSKAGGQVFIPQYQHTEDRQRGEFYGA</sequence>
<protein>
    <submittedName>
        <fullName evidence="2">DUF58 domain-containing protein</fullName>
    </submittedName>
</protein>
<feature type="transmembrane region" description="Helical" evidence="1">
    <location>
        <begin position="12"/>
        <end position="34"/>
    </location>
</feature>
<comment type="caution">
    <text evidence="2">The sequence shown here is derived from an EMBL/GenBank/DDBJ whole genome shotgun (WGS) entry which is preliminary data.</text>
</comment>
<proteinExistence type="predicted"/>